<name>A0A392SFI1_9FABA</name>
<dbReference type="Proteomes" id="UP000265520">
    <property type="component" value="Unassembled WGS sequence"/>
</dbReference>
<feature type="non-terminal residue" evidence="1">
    <location>
        <position position="1"/>
    </location>
</feature>
<comment type="caution">
    <text evidence="1">The sequence shown here is derived from an EMBL/GenBank/DDBJ whole genome shotgun (WGS) entry which is preliminary data.</text>
</comment>
<dbReference type="AlphaFoldDB" id="A0A392SFI1"/>
<organism evidence="1 2">
    <name type="scientific">Trifolium medium</name>
    <dbReference type="NCBI Taxonomy" id="97028"/>
    <lineage>
        <taxon>Eukaryota</taxon>
        <taxon>Viridiplantae</taxon>
        <taxon>Streptophyta</taxon>
        <taxon>Embryophyta</taxon>
        <taxon>Tracheophyta</taxon>
        <taxon>Spermatophyta</taxon>
        <taxon>Magnoliopsida</taxon>
        <taxon>eudicotyledons</taxon>
        <taxon>Gunneridae</taxon>
        <taxon>Pentapetalae</taxon>
        <taxon>rosids</taxon>
        <taxon>fabids</taxon>
        <taxon>Fabales</taxon>
        <taxon>Fabaceae</taxon>
        <taxon>Papilionoideae</taxon>
        <taxon>50 kb inversion clade</taxon>
        <taxon>NPAAA clade</taxon>
        <taxon>Hologalegina</taxon>
        <taxon>IRL clade</taxon>
        <taxon>Trifolieae</taxon>
        <taxon>Trifolium</taxon>
    </lineage>
</organism>
<reference evidence="1 2" key="1">
    <citation type="journal article" date="2018" name="Front. Plant Sci.">
        <title>Red Clover (Trifolium pratense) and Zigzag Clover (T. medium) - A Picture of Genomic Similarities and Differences.</title>
        <authorList>
            <person name="Dluhosova J."/>
            <person name="Istvanek J."/>
            <person name="Nedelnik J."/>
            <person name="Repkova J."/>
        </authorList>
    </citation>
    <scope>NUCLEOTIDE SEQUENCE [LARGE SCALE GENOMIC DNA]</scope>
    <source>
        <strain evidence="2">cv. 10/8</strain>
        <tissue evidence="1">Leaf</tissue>
    </source>
</reference>
<evidence type="ECO:0000313" key="2">
    <source>
        <dbReference type="Proteomes" id="UP000265520"/>
    </source>
</evidence>
<evidence type="ECO:0000313" key="1">
    <source>
        <dbReference type="EMBL" id="MCI47202.1"/>
    </source>
</evidence>
<dbReference type="EMBL" id="LXQA010368879">
    <property type="protein sequence ID" value="MCI47202.1"/>
    <property type="molecule type" value="Genomic_DNA"/>
</dbReference>
<proteinExistence type="predicted"/>
<keyword evidence="2" id="KW-1185">Reference proteome</keyword>
<protein>
    <submittedName>
        <fullName evidence="1">Uncharacterized protein</fullName>
    </submittedName>
</protein>
<accession>A0A392SFI1</accession>
<sequence>RGLGIYVVDSGAIACNSGTAYRSWWPLQRLRPAYEAVSTVAFIAAANGSAIAASHGPNPVSRLLLGFQGQFPKCPYF</sequence>